<evidence type="ECO:0000313" key="2">
    <source>
        <dbReference type="Proteomes" id="UP000031774"/>
    </source>
</evidence>
<evidence type="ECO:0000313" key="1">
    <source>
        <dbReference type="EMBL" id="AJF65251.1"/>
    </source>
</evidence>
<dbReference type="Gene3D" id="1.25.40.10">
    <property type="entry name" value="Tetratricopeptide repeat domain"/>
    <property type="match status" value="1"/>
</dbReference>
<dbReference type="STRING" id="362257.SVTN_13300"/>
<dbReference type="SUPFAM" id="SSF48452">
    <property type="entry name" value="TPR-like"/>
    <property type="match status" value="1"/>
</dbReference>
<keyword evidence="2" id="KW-1185">Reference proteome</keyword>
<name>A0A0B5HXZ0_9ACTN</name>
<sequence length="288" mass="31824">MEKSEAKQLLERAREMWDAEEWLRSAELYEQVLAHYPDEGPSAVWWYDAALAYKFLRNWAKAYELGREAAARSPRGEQDPAFWNLGVAATIQRDWSTARDAWEGFGIPMPEGEGEINGAFGPACVRLDTGGEREVVWIQRLCPTRGRVMNVPATKGRRFGEIVVHDGEPTGERTYNGQRVAVFDELLLFEASSLPTLHATVNAADASDVDALVASFFAQDFGAEPASSFHMLCACCSEGRVDWDEAGVPTHGGSQTVWLAAPETEARQLLDAWATGGERSWNGLELLG</sequence>
<dbReference type="RefSeq" id="WP_041129287.1">
    <property type="nucleotide sequence ID" value="NZ_CP010407.1"/>
</dbReference>
<dbReference type="InterPro" id="IPR011990">
    <property type="entry name" value="TPR-like_helical_dom_sf"/>
</dbReference>
<dbReference type="KEGG" id="svt:SVTN_13300"/>
<gene>
    <name evidence="1" type="ORF">SVTN_13300</name>
</gene>
<dbReference type="EMBL" id="CP010407">
    <property type="protein sequence ID" value="AJF65251.1"/>
    <property type="molecule type" value="Genomic_DNA"/>
</dbReference>
<reference evidence="1 2" key="1">
    <citation type="submission" date="2014-12" db="EMBL/GenBank/DDBJ databases">
        <title>Complete genome sequence of Streptomyces vietnamensis strain GIMV4.0001, a genetic manipulable producer of the benzoisochromanequinone antibiotic granaticin.</title>
        <authorList>
            <person name="Deng M.R."/>
            <person name="Guo J."/>
            <person name="Ma L.Y."/>
            <person name="Feng G.D."/>
            <person name="Mo C.Y."/>
            <person name="Zhu H.H."/>
        </authorList>
    </citation>
    <scope>NUCLEOTIDE SEQUENCE [LARGE SCALE GENOMIC DNA]</scope>
    <source>
        <strain evidence="2">GIMV4.0001</strain>
    </source>
</reference>
<accession>A0A0B5HXZ0</accession>
<proteinExistence type="predicted"/>
<dbReference type="Proteomes" id="UP000031774">
    <property type="component" value="Chromosome"/>
</dbReference>
<dbReference type="AlphaFoldDB" id="A0A0B5HXZ0"/>
<protein>
    <submittedName>
        <fullName evidence="1">Tetratricopeptide repeat protein</fullName>
    </submittedName>
</protein>
<dbReference type="HOGENOM" id="CLU_876687_0_0_11"/>
<organism evidence="1 2">
    <name type="scientific">Streptomyces vietnamensis</name>
    <dbReference type="NCBI Taxonomy" id="362257"/>
    <lineage>
        <taxon>Bacteria</taxon>
        <taxon>Bacillati</taxon>
        <taxon>Actinomycetota</taxon>
        <taxon>Actinomycetes</taxon>
        <taxon>Kitasatosporales</taxon>
        <taxon>Streptomycetaceae</taxon>
        <taxon>Streptomyces</taxon>
    </lineage>
</organism>